<dbReference type="InterPro" id="IPR005859">
    <property type="entry name" value="CysK"/>
</dbReference>
<dbReference type="Gene3D" id="3.40.50.1100">
    <property type="match status" value="2"/>
</dbReference>
<evidence type="ECO:0000256" key="6">
    <source>
        <dbReference type="ARBA" id="ARBA00022605"/>
    </source>
</evidence>
<name>A0A1M5T010_9FIRM</name>
<dbReference type="OrthoDB" id="9808024at2"/>
<dbReference type="SUPFAM" id="SSF53686">
    <property type="entry name" value="Tryptophan synthase beta subunit-like PLP-dependent enzymes"/>
    <property type="match status" value="1"/>
</dbReference>
<dbReference type="GO" id="GO:0006535">
    <property type="term" value="P:cysteine biosynthetic process from serine"/>
    <property type="evidence" value="ECO:0007669"/>
    <property type="project" value="UniProtKB-UniRule"/>
</dbReference>
<comment type="catalytic activity">
    <reaction evidence="10 13">
        <text>O-acetyl-L-serine + hydrogen sulfide = L-cysteine + acetate</text>
        <dbReference type="Rhea" id="RHEA:14829"/>
        <dbReference type="ChEBI" id="CHEBI:29919"/>
        <dbReference type="ChEBI" id="CHEBI:30089"/>
        <dbReference type="ChEBI" id="CHEBI:35235"/>
        <dbReference type="ChEBI" id="CHEBI:58340"/>
        <dbReference type="EC" id="2.5.1.47"/>
    </reaction>
</comment>
<dbReference type="InterPro" id="IPR036052">
    <property type="entry name" value="TrpB-like_PALP_sf"/>
</dbReference>
<dbReference type="Proteomes" id="UP000242520">
    <property type="component" value="Unassembled WGS sequence"/>
</dbReference>
<evidence type="ECO:0000256" key="5">
    <source>
        <dbReference type="ARBA" id="ARBA00019371"/>
    </source>
</evidence>
<dbReference type="Pfam" id="PF00291">
    <property type="entry name" value="PALP"/>
    <property type="match status" value="1"/>
</dbReference>
<evidence type="ECO:0000313" key="16">
    <source>
        <dbReference type="Proteomes" id="UP000242520"/>
    </source>
</evidence>
<keyword evidence="8 11" id="KW-0663">Pyridoxal phosphate</keyword>
<evidence type="ECO:0000259" key="14">
    <source>
        <dbReference type="Pfam" id="PF00291"/>
    </source>
</evidence>
<protein>
    <recommendedName>
        <fullName evidence="5 13">Cysteine synthase</fullName>
        <ecNumber evidence="4 13">2.5.1.47</ecNumber>
    </recommendedName>
</protein>
<dbReference type="NCBIfam" id="TIGR01139">
    <property type="entry name" value="cysK"/>
    <property type="match status" value="1"/>
</dbReference>
<evidence type="ECO:0000256" key="4">
    <source>
        <dbReference type="ARBA" id="ARBA00012681"/>
    </source>
</evidence>
<dbReference type="STRING" id="1123350.SAMN02744040_01979"/>
<proteinExistence type="inferred from homology"/>
<dbReference type="InterPro" id="IPR050214">
    <property type="entry name" value="Cys_Synth/Cystath_Beta-Synth"/>
</dbReference>
<evidence type="ECO:0000256" key="2">
    <source>
        <dbReference type="ARBA" id="ARBA00004962"/>
    </source>
</evidence>
<feature type="binding site" evidence="11">
    <location>
        <begin position="177"/>
        <end position="181"/>
    </location>
    <ligand>
        <name>pyridoxal 5'-phosphate</name>
        <dbReference type="ChEBI" id="CHEBI:597326"/>
    </ligand>
</feature>
<dbReference type="RefSeq" id="WP_072725983.1">
    <property type="nucleotide sequence ID" value="NZ_FQXH01000026.1"/>
</dbReference>
<comment type="similarity">
    <text evidence="3 13">Belongs to the cysteine synthase/cystathionine beta-synthase family.</text>
</comment>
<feature type="binding site" evidence="11">
    <location>
        <position position="73"/>
    </location>
    <ligand>
        <name>pyridoxal 5'-phosphate</name>
        <dbReference type="ChEBI" id="CHEBI:597326"/>
    </ligand>
</feature>
<dbReference type="GO" id="GO:0004124">
    <property type="term" value="F:cysteine synthase activity"/>
    <property type="evidence" value="ECO:0007669"/>
    <property type="project" value="UniProtKB-UniRule"/>
</dbReference>
<dbReference type="AlphaFoldDB" id="A0A1M5T010"/>
<comment type="pathway">
    <text evidence="2">Amino-acid biosynthesis; L-cysteine biosynthesis; L-cysteine from L-serine: step 2/2.</text>
</comment>
<dbReference type="PANTHER" id="PTHR10314">
    <property type="entry name" value="CYSTATHIONINE BETA-SYNTHASE"/>
    <property type="match status" value="1"/>
</dbReference>
<dbReference type="InterPro" id="IPR001216">
    <property type="entry name" value="P-phosphate_BS"/>
</dbReference>
<evidence type="ECO:0000256" key="3">
    <source>
        <dbReference type="ARBA" id="ARBA00007103"/>
    </source>
</evidence>
<feature type="modified residue" description="N6-(pyridoxal phosphate)lysine" evidence="12">
    <location>
        <position position="43"/>
    </location>
</feature>
<accession>A0A1M5T010</accession>
<dbReference type="PROSITE" id="PS00901">
    <property type="entry name" value="CYS_SYNTHASE"/>
    <property type="match status" value="1"/>
</dbReference>
<gene>
    <name evidence="15" type="ORF">SAMN02744040_01979</name>
</gene>
<dbReference type="CDD" id="cd01561">
    <property type="entry name" value="CBS_like"/>
    <property type="match status" value="1"/>
</dbReference>
<evidence type="ECO:0000256" key="12">
    <source>
        <dbReference type="PIRSR" id="PIRSR605856-51"/>
    </source>
</evidence>
<keyword evidence="6 13" id="KW-0028">Amino-acid biosynthesis</keyword>
<keyword evidence="16" id="KW-1185">Reference proteome</keyword>
<evidence type="ECO:0000256" key="7">
    <source>
        <dbReference type="ARBA" id="ARBA00022679"/>
    </source>
</evidence>
<dbReference type="NCBIfam" id="TIGR01136">
    <property type="entry name" value="cysKM"/>
    <property type="match status" value="1"/>
</dbReference>
<dbReference type="InterPro" id="IPR001926">
    <property type="entry name" value="TrpB-like_PALP"/>
</dbReference>
<evidence type="ECO:0000256" key="13">
    <source>
        <dbReference type="RuleBase" id="RU003985"/>
    </source>
</evidence>
<comment type="cofactor">
    <cofactor evidence="1 11 13">
        <name>pyridoxal 5'-phosphate</name>
        <dbReference type="ChEBI" id="CHEBI:597326"/>
    </cofactor>
</comment>
<evidence type="ECO:0000256" key="9">
    <source>
        <dbReference type="ARBA" id="ARBA00023192"/>
    </source>
</evidence>
<dbReference type="UniPathway" id="UPA00136">
    <property type="reaction ID" value="UER00200"/>
</dbReference>
<feature type="domain" description="Tryptophan synthase beta chain-like PALP" evidence="14">
    <location>
        <begin position="8"/>
        <end position="292"/>
    </location>
</feature>
<dbReference type="EC" id="2.5.1.47" evidence="4 13"/>
<keyword evidence="9 13" id="KW-0198">Cysteine biosynthesis</keyword>
<evidence type="ECO:0000256" key="11">
    <source>
        <dbReference type="PIRSR" id="PIRSR605856-50"/>
    </source>
</evidence>
<organism evidence="15 16">
    <name type="scientific">Tepidibacter thalassicus DSM 15285</name>
    <dbReference type="NCBI Taxonomy" id="1123350"/>
    <lineage>
        <taxon>Bacteria</taxon>
        <taxon>Bacillati</taxon>
        <taxon>Bacillota</taxon>
        <taxon>Clostridia</taxon>
        <taxon>Peptostreptococcales</taxon>
        <taxon>Peptostreptococcaceae</taxon>
        <taxon>Tepidibacter</taxon>
    </lineage>
</organism>
<dbReference type="FunFam" id="3.40.50.1100:FF:000118">
    <property type="entry name" value="Related to CYS4-cystathionine beta-synthase"/>
    <property type="match status" value="1"/>
</dbReference>
<sequence length="304" mass="32850">MIYNNIGELIGNTPIVKLNKLVDENMADIYVKLEYFNPGGSIKDRIAFNMIEEMEKRGELKEGYTIVEPTSGNTGIGIAMVGAYKGYKVILVMPETMSLERRKILKAYGAQIVLTEGSKGMKGSIEKAYELINDNDDYVILSQFENADNPDAHRKSTAIEIIEDLDFNIDAFVSGVGTGGTITGIGEVLKEKIPNVKIYAVEPKDSPVLSGGNSGSHKIQGIGAGFIPDVLNVDIIDEIITVSTDDAYNTSRSLARNEGLFLGISSGAAVFAAIEVAKKLGKGKNVVVIAPDTGERYLSIDNLY</sequence>
<dbReference type="InterPro" id="IPR005856">
    <property type="entry name" value="Cys_synth"/>
</dbReference>
<dbReference type="EMBL" id="FQXH01000026">
    <property type="protein sequence ID" value="SHH44114.1"/>
    <property type="molecule type" value="Genomic_DNA"/>
</dbReference>
<evidence type="ECO:0000256" key="8">
    <source>
        <dbReference type="ARBA" id="ARBA00022898"/>
    </source>
</evidence>
<feature type="binding site" evidence="11">
    <location>
        <position position="265"/>
    </location>
    <ligand>
        <name>pyridoxal 5'-phosphate</name>
        <dbReference type="ChEBI" id="CHEBI:597326"/>
    </ligand>
</feature>
<keyword evidence="7 13" id="KW-0808">Transferase</keyword>
<evidence type="ECO:0000256" key="1">
    <source>
        <dbReference type="ARBA" id="ARBA00001933"/>
    </source>
</evidence>
<evidence type="ECO:0000313" key="15">
    <source>
        <dbReference type="EMBL" id="SHH44114.1"/>
    </source>
</evidence>
<dbReference type="FunFam" id="3.40.50.1100:FF:000003">
    <property type="entry name" value="Cystathionine beta-synthase"/>
    <property type="match status" value="1"/>
</dbReference>
<reference evidence="16" key="1">
    <citation type="submission" date="2016-11" db="EMBL/GenBank/DDBJ databases">
        <authorList>
            <person name="Varghese N."/>
            <person name="Submissions S."/>
        </authorList>
    </citation>
    <scope>NUCLEOTIDE SEQUENCE [LARGE SCALE GENOMIC DNA]</scope>
    <source>
        <strain evidence="16">DSM 15285</strain>
    </source>
</reference>
<evidence type="ECO:0000256" key="10">
    <source>
        <dbReference type="ARBA" id="ARBA00047931"/>
    </source>
</evidence>